<dbReference type="RefSeq" id="WP_262068410.1">
    <property type="nucleotide sequence ID" value="NZ_JAMXOC010000004.1"/>
</dbReference>
<sequence length="303" mass="34931">MEIPESARQGIYKCLGAKSKEYLSQVDKRLEKYVDLWKLYDLAFMPTDTVNFLFSCRSALYKECVLKMCIPGPEVAAEVGCLRAYDGKGYCNLWAYDLSDDVLLLERIIPGEQMWSVKDYRERARLMATTIKGLPIPYDGSGQYPTYLSWMEEIHRKLTDMGGLEDVLFFLNEAMKIYAELKHRHHQECLLHGDLHQENLLLNSSGGYTIIDPKGVVDDPIMETSRFLINEMPCEKDKIIEMAEIMSPIISVSVEDILKSMYVDTALSHSWRMEEHFHTREAFDEAKQAVIDTCKFVHGLMKE</sequence>
<organism evidence="1 2">
    <name type="scientific">Ohessyouella blattaphilus</name>
    <dbReference type="NCBI Taxonomy" id="2949333"/>
    <lineage>
        <taxon>Bacteria</taxon>
        <taxon>Bacillati</taxon>
        <taxon>Bacillota</taxon>
        <taxon>Clostridia</taxon>
        <taxon>Lachnospirales</taxon>
        <taxon>Lachnospiraceae</taxon>
        <taxon>Ohessyouella</taxon>
    </lineage>
</organism>
<reference evidence="1 2" key="1">
    <citation type="journal article" date="2022" name="Genome Biol. Evol.">
        <title>Host diet, physiology and behaviors set the stage for Lachnospiraceae cladogenesis.</title>
        <authorList>
            <person name="Vera-Ponce De Leon A."/>
            <person name="Schneider M."/>
            <person name="Jahnes B.C."/>
            <person name="Sadowski V."/>
            <person name="Camuy-Velez L.A."/>
            <person name="Duan J."/>
            <person name="Sabree Z.L."/>
        </authorList>
    </citation>
    <scope>NUCLEOTIDE SEQUENCE [LARGE SCALE GENOMIC DNA]</scope>
    <source>
        <strain evidence="1 2">PAL227</strain>
    </source>
</reference>
<dbReference type="Pfam" id="PF04655">
    <property type="entry name" value="APH_6_hur"/>
    <property type="match status" value="1"/>
</dbReference>
<accession>A0ABT1EFP0</accession>
<evidence type="ECO:0000313" key="2">
    <source>
        <dbReference type="Proteomes" id="UP001523565"/>
    </source>
</evidence>
<evidence type="ECO:0000313" key="1">
    <source>
        <dbReference type="EMBL" id="MCP1109503.1"/>
    </source>
</evidence>
<dbReference type="EMBL" id="JAMZFV010000004">
    <property type="protein sequence ID" value="MCP1109503.1"/>
    <property type="molecule type" value="Genomic_DNA"/>
</dbReference>
<name>A0ABT1EFP0_9FIRM</name>
<dbReference type="InterPro" id="IPR006748">
    <property type="entry name" value="NH2Glyco/OHUrea_AB-resist_kin"/>
</dbReference>
<comment type="caution">
    <text evidence="1">The sequence shown here is derived from an EMBL/GenBank/DDBJ whole genome shotgun (WGS) entry which is preliminary data.</text>
</comment>
<keyword evidence="2" id="KW-1185">Reference proteome</keyword>
<proteinExistence type="predicted"/>
<dbReference type="SUPFAM" id="SSF56112">
    <property type="entry name" value="Protein kinase-like (PK-like)"/>
    <property type="match status" value="1"/>
</dbReference>
<protein>
    <submittedName>
        <fullName evidence="1">Aminoglycoside phosphotransferase family protein</fullName>
    </submittedName>
</protein>
<dbReference type="Proteomes" id="UP001523565">
    <property type="component" value="Unassembled WGS sequence"/>
</dbReference>
<dbReference type="InterPro" id="IPR011009">
    <property type="entry name" value="Kinase-like_dom_sf"/>
</dbReference>
<gene>
    <name evidence="1" type="ORF">NK118_04470</name>
</gene>